<dbReference type="InterPro" id="IPR004358">
    <property type="entry name" value="Sig_transdc_His_kin-like_C"/>
</dbReference>
<protein>
    <recommendedName>
        <fullName evidence="4">Signal transduction histidine-protein kinase ArlS</fullName>
        <ecNumber evidence="3">2.7.13.3</ecNumber>
    </recommendedName>
</protein>
<dbReference type="InterPro" id="IPR041610">
    <property type="entry name" value="ArlS_N"/>
</dbReference>
<keyword evidence="5" id="KW-0597">Phosphoprotein</keyword>
<evidence type="ECO:0000313" key="21">
    <source>
        <dbReference type="Proteomes" id="UP001214131"/>
    </source>
</evidence>
<dbReference type="InterPro" id="IPR003660">
    <property type="entry name" value="HAMP_dom"/>
</dbReference>
<keyword evidence="19" id="KW-1185">Reference proteome</keyword>
<dbReference type="GO" id="GO:0000155">
    <property type="term" value="F:phosphorelay sensor kinase activity"/>
    <property type="evidence" value="ECO:0007669"/>
    <property type="project" value="InterPro"/>
</dbReference>
<dbReference type="EMBL" id="WENB01000001">
    <property type="protein sequence ID" value="KAF0414834.1"/>
    <property type="molecule type" value="Genomic_DNA"/>
</dbReference>
<dbReference type="RefSeq" id="WP_060743731.1">
    <property type="nucleotide sequence ID" value="NZ_CAKMAM010000001.1"/>
</dbReference>
<evidence type="ECO:0000313" key="19">
    <source>
        <dbReference type="Proteomes" id="UP000472573"/>
    </source>
</evidence>
<dbReference type="InterPro" id="IPR036890">
    <property type="entry name" value="HATPase_C_sf"/>
</dbReference>
<dbReference type="PROSITE" id="PS50109">
    <property type="entry name" value="HIS_KIN"/>
    <property type="match status" value="1"/>
</dbReference>
<evidence type="ECO:0000256" key="10">
    <source>
        <dbReference type="ARBA" id="ARBA00023012"/>
    </source>
</evidence>
<dbReference type="PROSITE" id="PS50885">
    <property type="entry name" value="HAMP"/>
    <property type="match status" value="1"/>
</dbReference>
<reference evidence="18 21" key="5">
    <citation type="submission" date="2023-02" db="EMBL/GenBank/DDBJ databases">
        <title>Comparative genomics and fermentation flavor characterization of five lactic acid bacteria reveal flavor biosynthesis metabolic pathways in fermented muskmelon puree.</title>
        <authorList>
            <person name="Yuan L."/>
            <person name="Li M."/>
            <person name="Xu X."/>
            <person name="Lao F."/>
            <person name="Wu J."/>
        </authorList>
    </citation>
    <scope>NUCLEOTIDE SEQUENCE [LARGE SCALE GENOMIC DNA]</scope>
    <source>
        <strain evidence="18 21">Ca-4</strain>
    </source>
</reference>
<evidence type="ECO:0000256" key="11">
    <source>
        <dbReference type="ARBA" id="ARBA00023136"/>
    </source>
</evidence>
<dbReference type="FunFam" id="1.10.287.130:FF:000001">
    <property type="entry name" value="Two-component sensor histidine kinase"/>
    <property type="match status" value="1"/>
</dbReference>
<dbReference type="Proteomes" id="UP001214131">
    <property type="component" value="Chromosome"/>
</dbReference>
<dbReference type="SUPFAM" id="SSF47384">
    <property type="entry name" value="Homodimeric domain of signal transducing histidine kinase"/>
    <property type="match status" value="1"/>
</dbReference>
<dbReference type="AlphaFoldDB" id="A0A379BSI9"/>
<comment type="catalytic activity">
    <reaction evidence="1">
        <text>ATP + protein L-histidine = ADP + protein N-phospho-L-histidine.</text>
        <dbReference type="EC" id="2.7.13.3"/>
    </reaction>
</comment>
<dbReference type="PANTHER" id="PTHR45528:SF12">
    <property type="entry name" value="SENSOR HISTIDINE KINASE ARSS"/>
    <property type="match status" value="1"/>
</dbReference>
<dbReference type="Proteomes" id="UP000743107">
    <property type="component" value="Unassembled WGS sequence"/>
</dbReference>
<evidence type="ECO:0000256" key="9">
    <source>
        <dbReference type="ARBA" id="ARBA00022989"/>
    </source>
</evidence>
<dbReference type="SUPFAM" id="SSF55874">
    <property type="entry name" value="ATPase domain of HSP90 chaperone/DNA topoisomerase II/histidine kinase"/>
    <property type="match status" value="1"/>
</dbReference>
<reference evidence="15" key="2">
    <citation type="submission" date="2019-12" db="EMBL/GenBank/DDBJ databases">
        <title>SpeciesPrimer: A bioinformatics pipeline dedicated to the design of qPCR primers for the quantification of bacterial species.</title>
        <authorList>
            <person name="Dreier M."/>
            <person name="Berthoud H."/>
            <person name="Shani N."/>
            <person name="Wechsler D."/>
            <person name="Junier P."/>
        </authorList>
    </citation>
    <scope>NUCLEOTIDE SEQUENCE</scope>
    <source>
        <strain evidence="15">FAM13073</strain>
    </source>
</reference>
<dbReference type="GO" id="GO:0016020">
    <property type="term" value="C:membrane"/>
    <property type="evidence" value="ECO:0007669"/>
    <property type="project" value="UniProtKB-SubCell"/>
</dbReference>
<dbReference type="PANTHER" id="PTHR45528">
    <property type="entry name" value="SENSOR HISTIDINE KINASE CPXA"/>
    <property type="match status" value="1"/>
</dbReference>
<dbReference type="SUPFAM" id="SSF158472">
    <property type="entry name" value="HAMP domain-like"/>
    <property type="match status" value="1"/>
</dbReference>
<keyword evidence="11 12" id="KW-0472">Membrane</keyword>
<keyword evidence="7 12" id="KW-0812">Transmembrane</keyword>
<dbReference type="InterPro" id="IPR036097">
    <property type="entry name" value="HisK_dim/P_sf"/>
</dbReference>
<keyword evidence="9 12" id="KW-1133">Transmembrane helix</keyword>
<reference evidence="15" key="1">
    <citation type="submission" date="2019-10" db="EMBL/GenBank/DDBJ databases">
        <authorList>
            <person name="Irmler S."/>
            <person name="Berthoud H."/>
            <person name="Roetschi A."/>
            <person name="Arias E."/>
            <person name="Shani N."/>
            <person name="Wuethrich D."/>
            <person name="Bruggmann R."/>
        </authorList>
    </citation>
    <scope>NUCLEOTIDE SEQUENCE</scope>
    <source>
        <strain evidence="15">FAM13073</strain>
    </source>
</reference>
<dbReference type="EMBL" id="JADOFP010000002">
    <property type="protein sequence ID" value="MBF7114387.1"/>
    <property type="molecule type" value="Genomic_DNA"/>
</dbReference>
<dbReference type="FunFam" id="3.30.565.10:FF:000006">
    <property type="entry name" value="Sensor histidine kinase WalK"/>
    <property type="match status" value="1"/>
</dbReference>
<dbReference type="Proteomes" id="UP001194632">
    <property type="component" value="Unassembled WGS sequence"/>
</dbReference>
<evidence type="ECO:0000256" key="8">
    <source>
        <dbReference type="ARBA" id="ARBA00022777"/>
    </source>
</evidence>
<evidence type="ECO:0000313" key="16">
    <source>
        <dbReference type="EMBL" id="MBF7114387.1"/>
    </source>
</evidence>
<dbReference type="EMBL" id="CP118739">
    <property type="protein sequence ID" value="WEA57524.1"/>
    <property type="molecule type" value="Genomic_DNA"/>
</dbReference>
<evidence type="ECO:0000256" key="12">
    <source>
        <dbReference type="SAM" id="Phobius"/>
    </source>
</evidence>
<dbReference type="SMART" id="SM00304">
    <property type="entry name" value="HAMP"/>
    <property type="match status" value="1"/>
</dbReference>
<dbReference type="Gene3D" id="1.10.287.130">
    <property type="match status" value="1"/>
</dbReference>
<evidence type="ECO:0000256" key="4">
    <source>
        <dbReference type="ARBA" id="ARBA00015735"/>
    </source>
</evidence>
<dbReference type="Gene3D" id="3.30.565.10">
    <property type="entry name" value="Histidine kinase-like ATPase, C-terminal domain"/>
    <property type="match status" value="1"/>
</dbReference>
<evidence type="ECO:0000256" key="3">
    <source>
        <dbReference type="ARBA" id="ARBA00012438"/>
    </source>
</evidence>
<dbReference type="InterPro" id="IPR003661">
    <property type="entry name" value="HisK_dim/P_dom"/>
</dbReference>
<dbReference type="Pfam" id="PF18719">
    <property type="entry name" value="ArlS_N"/>
    <property type="match status" value="1"/>
</dbReference>
<dbReference type="Pfam" id="PF02518">
    <property type="entry name" value="HATPase_c"/>
    <property type="match status" value="1"/>
</dbReference>
<dbReference type="Proteomes" id="UP000472573">
    <property type="component" value="Unassembled WGS sequence"/>
</dbReference>
<dbReference type="CDD" id="cd06225">
    <property type="entry name" value="HAMP"/>
    <property type="match status" value="1"/>
</dbReference>
<evidence type="ECO:0000256" key="7">
    <source>
        <dbReference type="ARBA" id="ARBA00022692"/>
    </source>
</evidence>
<dbReference type="InterPro" id="IPR050398">
    <property type="entry name" value="HssS/ArlS-like"/>
</dbReference>
<feature type="domain" description="HAMP" evidence="14">
    <location>
        <begin position="205"/>
        <end position="259"/>
    </location>
</feature>
<reference evidence="19" key="3">
    <citation type="submission" date="2020-03" db="EMBL/GenBank/DDBJ databases">
        <title>SpeciesPrimer: A bioinformatics pipeline dedicated to the design of qPCR primers for the quantification of bacterial species.</title>
        <authorList>
            <person name="Dreier M."/>
            <person name="Berthoud H."/>
            <person name="Shani N."/>
            <person name="Wechsler D."/>
            <person name="Junier P."/>
        </authorList>
    </citation>
    <scope>NUCLEOTIDE SEQUENCE [LARGE SCALE GENOMIC DNA]</scope>
    <source>
        <strain evidence="19">FAM13073</strain>
    </source>
</reference>
<dbReference type="InterPro" id="IPR003594">
    <property type="entry name" value="HATPase_dom"/>
</dbReference>
<feature type="domain" description="Histidine kinase" evidence="13">
    <location>
        <begin position="267"/>
        <end position="484"/>
    </location>
</feature>
<evidence type="ECO:0000313" key="20">
    <source>
        <dbReference type="Proteomes" id="UP000743107"/>
    </source>
</evidence>
<comment type="subcellular location">
    <subcellularLocation>
        <location evidence="2">Membrane</location>
        <topology evidence="2">Multi-pass membrane protein</topology>
    </subcellularLocation>
</comment>
<evidence type="ECO:0000259" key="13">
    <source>
        <dbReference type="PROSITE" id="PS50109"/>
    </source>
</evidence>
<name>A0A379BSI9_PEDPE</name>
<dbReference type="CDD" id="cd00082">
    <property type="entry name" value="HisKA"/>
    <property type="match status" value="1"/>
</dbReference>
<evidence type="ECO:0000313" key="18">
    <source>
        <dbReference type="EMBL" id="WEA57524.1"/>
    </source>
</evidence>
<accession>A0A379BSI9</accession>
<dbReference type="PRINTS" id="PR00344">
    <property type="entry name" value="BCTRLSENSOR"/>
</dbReference>
<evidence type="ECO:0000313" key="17">
    <source>
        <dbReference type="EMBL" id="MBF7126715.1"/>
    </source>
</evidence>
<dbReference type="EMBL" id="JADOFV010000001">
    <property type="protein sequence ID" value="MBF7126715.1"/>
    <property type="molecule type" value="Genomic_DNA"/>
</dbReference>
<proteinExistence type="predicted"/>
<organism evidence="17 20">
    <name type="scientific">Pediococcus pentosaceus</name>
    <dbReference type="NCBI Taxonomy" id="1255"/>
    <lineage>
        <taxon>Bacteria</taxon>
        <taxon>Bacillati</taxon>
        <taxon>Bacillota</taxon>
        <taxon>Bacilli</taxon>
        <taxon>Lactobacillales</taxon>
        <taxon>Lactobacillaceae</taxon>
        <taxon>Pediococcus</taxon>
    </lineage>
</organism>
<dbReference type="InterPro" id="IPR005467">
    <property type="entry name" value="His_kinase_dom"/>
</dbReference>
<evidence type="ECO:0000259" key="14">
    <source>
        <dbReference type="PROSITE" id="PS50885"/>
    </source>
</evidence>
<reference evidence="17" key="4">
    <citation type="submission" date="2020-11" db="EMBL/GenBank/DDBJ databases">
        <title>Antibiotic susceptibility profiles of Pediococcus pentosaceus from various origins and their implications for the safety assessment of strains with food-technology applications.</title>
        <authorList>
            <person name="Shani N."/>
            <person name="Oberhaensli S."/>
            <person name="Arias E."/>
        </authorList>
    </citation>
    <scope>NUCLEOTIDE SEQUENCE</scope>
    <source>
        <strain evidence="17">FAM 19164</strain>
        <strain evidence="16">FAM 24207</strain>
    </source>
</reference>
<feature type="transmembrane region" description="Helical" evidence="12">
    <location>
        <begin position="17"/>
        <end position="37"/>
    </location>
</feature>
<dbReference type="Pfam" id="PF00512">
    <property type="entry name" value="HisKA"/>
    <property type="match status" value="1"/>
</dbReference>
<evidence type="ECO:0000256" key="1">
    <source>
        <dbReference type="ARBA" id="ARBA00000085"/>
    </source>
</evidence>
<keyword evidence="10" id="KW-0902">Two-component regulatory system</keyword>
<evidence type="ECO:0000256" key="6">
    <source>
        <dbReference type="ARBA" id="ARBA00022679"/>
    </source>
</evidence>
<dbReference type="Pfam" id="PF00672">
    <property type="entry name" value="HAMP"/>
    <property type="match status" value="1"/>
</dbReference>
<dbReference type="Gene3D" id="6.10.340.10">
    <property type="match status" value="1"/>
</dbReference>
<evidence type="ECO:0000256" key="5">
    <source>
        <dbReference type="ARBA" id="ARBA00022553"/>
    </source>
</evidence>
<dbReference type="SMART" id="SM00388">
    <property type="entry name" value="HisKA"/>
    <property type="match status" value="1"/>
</dbReference>
<dbReference type="EC" id="2.7.13.3" evidence="3"/>
<sequence length="493" mass="56988">MENKVIKKKRMSLKWKWAIGTGVGVLLIFALFSFFVFKIVTDSLYAEEHRDVESTVTQVRSRLQNANEINYKTTDIFRPDLNQKSAVNNNQGGFNDSLLASLTRRDLVVSVYNLEKESVFSNQRINMKTSLSERKSIKRSKFHHKDIIVGQAPIINKDNQVIGYVRVVDLLVKYNNRYQRLIWLFTLTSLLIFMVISIFGYGLTAYLLKPMNLINQSMRNLEEDPQTDLRVPEIDTNDELSDLAHEFNDMIDRMQRYIDQQRQFVEDVSHELRTPVAVVEGHLKMLDRWGKDDPQVLDESIKASLEETQRMKSLVSEMLDLTRADQIEINYADEKTNVVQLVNQVFNDFKMIHPEFNFVMDDDITGEPIVPIYRNHLEQILVILLDNAIKYSKDRKEIHISTANTKKTVEIAVQDFGEGIAEENLKQVFNRFYRIDKARSRDQGGNGLGLSIAKKLTEEYHGNISLESSVGSGSIFRIKLPIIEDQQIEISEK</sequence>
<dbReference type="SMART" id="SM00387">
    <property type="entry name" value="HATPase_c"/>
    <property type="match status" value="1"/>
</dbReference>
<gene>
    <name evidence="15" type="ORF">GBO79_00485</name>
    <name evidence="16" type="ORF">ITQ90_02560</name>
    <name evidence="17" type="ORF">ITQ97_02535</name>
    <name evidence="18" type="ORF">PWB86_01150</name>
</gene>
<evidence type="ECO:0000256" key="2">
    <source>
        <dbReference type="ARBA" id="ARBA00004141"/>
    </source>
</evidence>
<evidence type="ECO:0000313" key="15">
    <source>
        <dbReference type="EMBL" id="KAF0414834.1"/>
    </source>
</evidence>
<feature type="transmembrane region" description="Helical" evidence="12">
    <location>
        <begin position="181"/>
        <end position="208"/>
    </location>
</feature>
<keyword evidence="8 18" id="KW-0418">Kinase</keyword>
<keyword evidence="6" id="KW-0808">Transferase</keyword>